<sequence>MNTSKRALLAATAAAALATLTVAPAAASATTVNTVEVQLQTTSTVKESSGAWFTCPANQVMTGRKHSGDENGYTTYSCSRILINGVQADVEARSWVSAGRESSSLFETNENEIIIGRQHKGDEDGYTNYRIGALFWQGKQLRVTSRIWTSNMKESNHSASVSPYHVMTGRSHSGDENGYTKYQYAAVTLDS</sequence>
<reference evidence="2 3" key="1">
    <citation type="submission" date="2020-08" db="EMBL/GenBank/DDBJ databases">
        <title>Sequencing the genomes of 1000 actinobacteria strains.</title>
        <authorList>
            <person name="Klenk H.-P."/>
        </authorList>
    </citation>
    <scope>NUCLEOTIDE SEQUENCE [LARGE SCALE GENOMIC DNA]</scope>
    <source>
        <strain evidence="2 3">DSM 46887</strain>
    </source>
</reference>
<protein>
    <submittedName>
        <fullName evidence="2">Uncharacterized protein</fullName>
    </submittedName>
</protein>
<dbReference type="EMBL" id="JACHMP010000001">
    <property type="protein sequence ID" value="MBB5823571.1"/>
    <property type="molecule type" value="Genomic_DNA"/>
</dbReference>
<evidence type="ECO:0000256" key="1">
    <source>
        <dbReference type="SAM" id="SignalP"/>
    </source>
</evidence>
<keyword evidence="1" id="KW-0732">Signal</keyword>
<keyword evidence="3" id="KW-1185">Reference proteome</keyword>
<dbReference type="PROSITE" id="PS51318">
    <property type="entry name" value="TAT"/>
    <property type="match status" value="1"/>
</dbReference>
<organism evidence="2 3">
    <name type="scientific">Streptosporangium becharense</name>
    <dbReference type="NCBI Taxonomy" id="1816182"/>
    <lineage>
        <taxon>Bacteria</taxon>
        <taxon>Bacillati</taxon>
        <taxon>Actinomycetota</taxon>
        <taxon>Actinomycetes</taxon>
        <taxon>Streptosporangiales</taxon>
        <taxon>Streptosporangiaceae</taxon>
        <taxon>Streptosporangium</taxon>
    </lineage>
</organism>
<name>A0A7W9MKC1_9ACTN</name>
<accession>A0A7W9MKC1</accession>
<proteinExistence type="predicted"/>
<comment type="caution">
    <text evidence="2">The sequence shown here is derived from an EMBL/GenBank/DDBJ whole genome shotgun (WGS) entry which is preliminary data.</text>
</comment>
<dbReference type="Proteomes" id="UP000540685">
    <property type="component" value="Unassembled WGS sequence"/>
</dbReference>
<dbReference type="RefSeq" id="WP_184546637.1">
    <property type="nucleotide sequence ID" value="NZ_JACHMP010000001.1"/>
</dbReference>
<gene>
    <name evidence="2" type="ORF">F4562_006633</name>
</gene>
<dbReference type="AlphaFoldDB" id="A0A7W9MKC1"/>
<feature type="signal peptide" evidence="1">
    <location>
        <begin position="1"/>
        <end position="25"/>
    </location>
</feature>
<evidence type="ECO:0000313" key="2">
    <source>
        <dbReference type="EMBL" id="MBB5823571.1"/>
    </source>
</evidence>
<dbReference type="InterPro" id="IPR006311">
    <property type="entry name" value="TAT_signal"/>
</dbReference>
<feature type="chain" id="PRO_5030508978" evidence="1">
    <location>
        <begin position="26"/>
        <end position="191"/>
    </location>
</feature>
<evidence type="ECO:0000313" key="3">
    <source>
        <dbReference type="Proteomes" id="UP000540685"/>
    </source>
</evidence>